<dbReference type="SUPFAM" id="SSF57424">
    <property type="entry name" value="LDL receptor-like module"/>
    <property type="match status" value="1"/>
</dbReference>
<reference evidence="4 5" key="1">
    <citation type="journal article" date="2019" name="Genome Biol. Evol.">
        <title>Whole-Genome Sequencing of the Giant Devil Catfish, Bagarius yarrelli.</title>
        <authorList>
            <person name="Jiang W."/>
            <person name="Lv Y."/>
            <person name="Cheng L."/>
            <person name="Yang K."/>
            <person name="Chao B."/>
            <person name="Wang X."/>
            <person name="Li Y."/>
            <person name="Pan X."/>
            <person name="You X."/>
            <person name="Zhang Y."/>
            <person name="Yang J."/>
            <person name="Li J."/>
            <person name="Zhang X."/>
            <person name="Liu S."/>
            <person name="Sun C."/>
            <person name="Yang J."/>
            <person name="Shi Q."/>
        </authorList>
    </citation>
    <scope>NUCLEOTIDE SEQUENCE [LARGE SCALE GENOMIC DNA]</scope>
    <source>
        <strain evidence="4">JWS20170419001</strain>
        <tissue evidence="4">Muscle</tissue>
    </source>
</reference>
<comment type="caution">
    <text evidence="2">Lacks conserved residue(s) required for the propagation of feature annotation.</text>
</comment>
<organism evidence="4 5">
    <name type="scientific">Bagarius yarrelli</name>
    <name type="common">Goonch</name>
    <name type="synonym">Bagrus yarrelli</name>
    <dbReference type="NCBI Taxonomy" id="175774"/>
    <lineage>
        <taxon>Eukaryota</taxon>
        <taxon>Metazoa</taxon>
        <taxon>Chordata</taxon>
        <taxon>Craniata</taxon>
        <taxon>Vertebrata</taxon>
        <taxon>Euteleostomi</taxon>
        <taxon>Actinopterygii</taxon>
        <taxon>Neopterygii</taxon>
        <taxon>Teleostei</taxon>
        <taxon>Ostariophysi</taxon>
        <taxon>Siluriformes</taxon>
        <taxon>Sisoridae</taxon>
        <taxon>Sisorinae</taxon>
        <taxon>Bagarius</taxon>
    </lineage>
</organism>
<evidence type="ECO:0000313" key="4">
    <source>
        <dbReference type="EMBL" id="TSM52235.1"/>
    </source>
</evidence>
<keyword evidence="3" id="KW-0812">Transmembrane</keyword>
<dbReference type="Proteomes" id="UP000319801">
    <property type="component" value="Unassembled WGS sequence"/>
</dbReference>
<keyword evidence="3" id="KW-1133">Transmembrane helix</keyword>
<feature type="transmembrane region" description="Helical" evidence="3">
    <location>
        <begin position="258"/>
        <end position="278"/>
    </location>
</feature>
<keyword evidence="5" id="KW-1185">Reference proteome</keyword>
<evidence type="ECO:0000313" key="5">
    <source>
        <dbReference type="Proteomes" id="UP000319801"/>
    </source>
</evidence>
<proteinExistence type="predicted"/>
<dbReference type="Gene3D" id="4.10.400.10">
    <property type="entry name" value="Low-density Lipoprotein Receptor"/>
    <property type="match status" value="1"/>
</dbReference>
<dbReference type="PROSITE" id="PS50068">
    <property type="entry name" value="LDLRA_2"/>
    <property type="match status" value="1"/>
</dbReference>
<evidence type="ECO:0000256" key="2">
    <source>
        <dbReference type="PROSITE-ProRule" id="PRU00124"/>
    </source>
</evidence>
<keyword evidence="4" id="KW-0449">Lipoprotein</keyword>
<dbReference type="CDD" id="cd00112">
    <property type="entry name" value="LDLa"/>
    <property type="match status" value="1"/>
</dbReference>
<dbReference type="InterPro" id="IPR023415">
    <property type="entry name" value="LDLR_class-A_CS"/>
</dbReference>
<dbReference type="Pfam" id="PF00057">
    <property type="entry name" value="Ldl_recept_a"/>
    <property type="match status" value="1"/>
</dbReference>
<dbReference type="AlphaFoldDB" id="A0A556U3Z7"/>
<dbReference type="PROSITE" id="PS01209">
    <property type="entry name" value="LDLRA_1"/>
    <property type="match status" value="1"/>
</dbReference>
<sequence>MPVYPWKLAVRRISGLLRKSDERVASYGAGGEPLLRNAQSQRKASAKVKSKCAPTFFGCANGVHCIIGRFRCNGFRDCPDGSDEENCTETVNVVYESLCSVCRRDGLQFLSLSRSVYESECEILTNINYLTTGCITGVYFTQSITSAVNVHEEKLTDCRTLGCAGVFECDIPAGGGKYAGCHICSFSPLNKLLMAQLLSSLYSVLLSDRLAFRCAEFAFSVRIVEQKFIGCDWSGAESPGQDFVTLDYRLRYYPSINYAVIGSAIIFVLVVALLALVLHHQRKRSVLLPRSGSHPHPHQPLLLSRLVIVDRGHVSPPSTSPSANFSSAHSLQLLTTSLYPAGAPLESPPSYSQAVLDVSRPPWFDLPPPPYLPDSEVACDTEPPVYTASTRAGETPAAQTETVQVHRISPTVRWEAAHPRTLSLASSCTAETQQL</sequence>
<protein>
    <submittedName>
        <fullName evidence="4">Low-density lipoprotein receptor class A domain-containing protein 3</fullName>
    </submittedName>
</protein>
<dbReference type="SMART" id="SM00192">
    <property type="entry name" value="LDLa"/>
    <property type="match status" value="1"/>
</dbReference>
<feature type="disulfide bond" evidence="2">
    <location>
        <begin position="72"/>
        <end position="87"/>
    </location>
</feature>
<gene>
    <name evidence="4" type="ORF">Baya_7997</name>
</gene>
<dbReference type="InterPro" id="IPR002172">
    <property type="entry name" value="LDrepeatLR_classA_rpt"/>
</dbReference>
<dbReference type="OrthoDB" id="9988974at2759"/>
<accession>A0A556U3Z7</accession>
<evidence type="ECO:0000256" key="1">
    <source>
        <dbReference type="ARBA" id="ARBA00023157"/>
    </source>
</evidence>
<evidence type="ECO:0000256" key="3">
    <source>
        <dbReference type="SAM" id="Phobius"/>
    </source>
</evidence>
<keyword evidence="1 2" id="KW-1015">Disulfide bond</keyword>
<keyword evidence="4" id="KW-0675">Receptor</keyword>
<dbReference type="EMBL" id="VCAZ01000046">
    <property type="protein sequence ID" value="TSM52235.1"/>
    <property type="molecule type" value="Genomic_DNA"/>
</dbReference>
<dbReference type="InterPro" id="IPR036055">
    <property type="entry name" value="LDL_receptor-like_sf"/>
</dbReference>
<keyword evidence="3" id="KW-0472">Membrane</keyword>
<comment type="caution">
    <text evidence="4">The sequence shown here is derived from an EMBL/GenBank/DDBJ whole genome shotgun (WGS) entry which is preliminary data.</text>
</comment>
<name>A0A556U3Z7_BAGYA</name>